<comment type="catalytic activity">
    <reaction evidence="3">
        <text>L-glutaminyl-[protein] + H2O = L-glutamyl-[protein] + NH4(+)</text>
        <dbReference type="Rhea" id="RHEA:16441"/>
        <dbReference type="Rhea" id="RHEA-COMP:10207"/>
        <dbReference type="Rhea" id="RHEA-COMP:10208"/>
        <dbReference type="ChEBI" id="CHEBI:15377"/>
        <dbReference type="ChEBI" id="CHEBI:28938"/>
        <dbReference type="ChEBI" id="CHEBI:29973"/>
        <dbReference type="ChEBI" id="CHEBI:30011"/>
        <dbReference type="EC" id="3.5.1.44"/>
    </reaction>
</comment>
<dbReference type="PANTHER" id="PTHR35147:SF2">
    <property type="entry name" value="CHEMORECEPTOR GLUTAMINE DEAMIDASE CHED-RELATED"/>
    <property type="match status" value="1"/>
</dbReference>
<dbReference type="InterPro" id="IPR005659">
    <property type="entry name" value="Chemorcpt_Glu_NH3ase_CheD"/>
</dbReference>
<dbReference type="GO" id="GO:0050568">
    <property type="term" value="F:protein-glutamine glutaminase activity"/>
    <property type="evidence" value="ECO:0007669"/>
    <property type="project" value="UniProtKB-UniRule"/>
</dbReference>
<dbReference type="CDD" id="cd16352">
    <property type="entry name" value="CheD"/>
    <property type="match status" value="1"/>
</dbReference>
<evidence type="ECO:0000256" key="3">
    <source>
        <dbReference type="HAMAP-Rule" id="MF_01440"/>
    </source>
</evidence>
<organism evidence="4 5">
    <name type="scientific">Methylobacter tundripaludum</name>
    <dbReference type="NCBI Taxonomy" id="173365"/>
    <lineage>
        <taxon>Bacteria</taxon>
        <taxon>Pseudomonadati</taxon>
        <taxon>Pseudomonadota</taxon>
        <taxon>Gammaproteobacteria</taxon>
        <taxon>Methylococcales</taxon>
        <taxon>Methylococcaceae</taxon>
        <taxon>Methylobacter</taxon>
    </lineage>
</organism>
<comment type="function">
    <text evidence="3">Probably deamidates glutamine residues to glutamate on methyl-accepting chemotaxis receptors (MCPs), playing an important role in chemotaxis.</text>
</comment>
<reference evidence="4 5" key="1">
    <citation type="submission" date="2018-02" db="EMBL/GenBank/DDBJ databases">
        <title>Subsurface microbial communities from deep shales in Ohio and West Virginia, USA.</title>
        <authorList>
            <person name="Wrighton K."/>
        </authorList>
    </citation>
    <scope>NUCLEOTIDE SEQUENCE [LARGE SCALE GENOMIC DNA]</scope>
    <source>
        <strain evidence="4 5">OWC-G53F</strain>
    </source>
</reference>
<dbReference type="HAMAP" id="MF_01440">
    <property type="entry name" value="CheD"/>
    <property type="match status" value="1"/>
</dbReference>
<dbReference type="RefSeq" id="WP_104422496.1">
    <property type="nucleotide sequence ID" value="NZ_PTIY01000002.1"/>
</dbReference>
<comment type="similarity">
    <text evidence="3">Belongs to the CheD family.</text>
</comment>
<keyword evidence="1 3" id="KW-0145">Chemotaxis</keyword>
<keyword evidence="2 3" id="KW-0378">Hydrolase</keyword>
<dbReference type="NCBIfam" id="NF010013">
    <property type="entry name" value="PRK13487.1"/>
    <property type="match status" value="1"/>
</dbReference>
<dbReference type="InterPro" id="IPR038592">
    <property type="entry name" value="CheD-like_sf"/>
</dbReference>
<dbReference type="EC" id="3.5.1.44" evidence="3"/>
<evidence type="ECO:0000313" key="4">
    <source>
        <dbReference type="EMBL" id="PPK73239.1"/>
    </source>
</evidence>
<dbReference type="Pfam" id="PF03975">
    <property type="entry name" value="CheD"/>
    <property type="match status" value="1"/>
</dbReference>
<evidence type="ECO:0000256" key="1">
    <source>
        <dbReference type="ARBA" id="ARBA00022500"/>
    </source>
</evidence>
<protein>
    <recommendedName>
        <fullName evidence="3">Probable chemoreceptor glutamine deamidase CheD</fullName>
        <ecNumber evidence="3">3.5.1.44</ecNumber>
    </recommendedName>
</protein>
<comment type="caution">
    <text evidence="4">The sequence shown here is derived from an EMBL/GenBank/DDBJ whole genome shotgun (WGS) entry which is preliminary data.</text>
</comment>
<sequence length="212" mass="23664">MSTSNDIGPASIDGFEHINRYMDKERGVVAAKILPGEYYVTQEDELITTVLGSCISACIRDKVSGLGGMNHFMLPETTADKLKQGNEAVVGNATRYGNYAMEHLINTILRNGGKRKNLEVKVFGGGKIIPTLTDVGQKNIDFILDYIDTEGLPLLSQDLGDIYPRKIIYFPRTGKVGMKKIEHLHNDTIVRRERQYFNNIKNAPVEGDVELF</sequence>
<name>A0A2S6H6X4_9GAMM</name>
<gene>
    <name evidence="3" type="primary">cheD</name>
    <name evidence="4" type="ORF">B0F88_102219</name>
</gene>
<dbReference type="Gene3D" id="3.30.1330.200">
    <property type="match status" value="1"/>
</dbReference>
<dbReference type="SUPFAM" id="SSF64438">
    <property type="entry name" value="CNF1/YfiH-like putative cysteine hydrolases"/>
    <property type="match status" value="1"/>
</dbReference>
<accession>A0A2S6H6X4</accession>
<dbReference type="EMBL" id="PTIY01000002">
    <property type="protein sequence ID" value="PPK73239.1"/>
    <property type="molecule type" value="Genomic_DNA"/>
</dbReference>
<dbReference type="OrthoDB" id="9807202at2"/>
<evidence type="ECO:0000313" key="5">
    <source>
        <dbReference type="Proteomes" id="UP000238071"/>
    </source>
</evidence>
<evidence type="ECO:0000256" key="2">
    <source>
        <dbReference type="ARBA" id="ARBA00022801"/>
    </source>
</evidence>
<dbReference type="Proteomes" id="UP000238071">
    <property type="component" value="Unassembled WGS sequence"/>
</dbReference>
<dbReference type="AlphaFoldDB" id="A0A2S6H6X4"/>
<proteinExistence type="inferred from homology"/>
<dbReference type="PANTHER" id="PTHR35147">
    <property type="entry name" value="CHEMORECEPTOR GLUTAMINE DEAMIDASE CHED-RELATED"/>
    <property type="match status" value="1"/>
</dbReference>
<dbReference type="GO" id="GO:0006935">
    <property type="term" value="P:chemotaxis"/>
    <property type="evidence" value="ECO:0007669"/>
    <property type="project" value="UniProtKB-UniRule"/>
</dbReference>
<keyword evidence="5" id="KW-1185">Reference proteome</keyword>
<dbReference type="InterPro" id="IPR011324">
    <property type="entry name" value="Cytotoxic_necrot_fac-like_cat"/>
</dbReference>